<feature type="compositionally biased region" description="Basic and acidic residues" evidence="2">
    <location>
        <begin position="86"/>
        <end position="96"/>
    </location>
</feature>
<comment type="caution">
    <text evidence="3">The sequence shown here is derived from an EMBL/GenBank/DDBJ whole genome shotgun (WGS) entry which is preliminary data.</text>
</comment>
<evidence type="ECO:0000313" key="3">
    <source>
        <dbReference type="EMBL" id="KAG8194851.1"/>
    </source>
</evidence>
<evidence type="ECO:0000256" key="2">
    <source>
        <dbReference type="SAM" id="MobiDB-lite"/>
    </source>
</evidence>
<dbReference type="Proteomes" id="UP000827092">
    <property type="component" value="Unassembled WGS sequence"/>
</dbReference>
<protein>
    <submittedName>
        <fullName evidence="3">Uncharacterized protein</fullName>
    </submittedName>
</protein>
<evidence type="ECO:0000256" key="1">
    <source>
        <dbReference type="PROSITE-ProRule" id="PRU00497"/>
    </source>
</evidence>
<sequence length="849" mass="97359">MAPDTETPTEASVGKNLYPAAPLHYVQIGPHLSGDYKFGYDTGKGPLGQSFREEIRLADGTISGTYGVVDELGHRRVVHYSAGKSSQRERIPKRISDSVTSSPPRRTSEHIIDSVSQNSRYVENLDTNLVPPPRYTSPMASLELIDRLVPKTSTTPVYRNAEESMQRMSIVAPFNNIQGARNKVSVASSNVRAARNNVDSERNNARDAFRGVHYVSSSFRGARNVAYDSRNYINGARNNINDARNDVHDVQSLLPALQSQIKNIRSSQDYYQASNVRDSTSNAATKSLSELTHRRPINRNQRKIEIPETKIEDRSYDTASALRDIKRPKTYVFFCSESTVQVRIYIFHGFAVICPFRIENEWKKGEKVVSHDMPQWHSIRLVRNTNILVVNAIKRSLFGSSNLSLLCGHCGEDQGFEMLCLVISFVFLPSIFGQQERFSKHKETQIYSQHNQEAPKHSLYQYSSIGSFSGSTEDERFTPVVFSSKNYIAQNGHGAKFPGIRTFEDKNVKFQSLSDFKSIPSQSNKFSGVRTFEDKNVKFQSLSDLTPIPSQNSHPSPNNVIESGKVHKFREENELEVPRINSHQPLQNKHVENYEFNKFQHENVIDTRPRINNVQKLDQQTNRFEVVNDVSTRHNINKFSGQKNYDEKVIHDRFQKQRESNFNEVSTMRDLEERQRFETHQKLRSLVELPKKERQRELEDFQERPRESRYPDVQKRPVRPMSQPASPRQRRPKISRNRMREGRRLALPEVRRGPKVVKYIADTNGFAIREDLLKPLQDTIDRTHHQESRRKIVMTNAGPRHGSRVVTSAIRVAGQSGKFLPQIFDMKSRKKNLSVDRLAKVVGAREVVI</sequence>
<dbReference type="GO" id="GO:0042302">
    <property type="term" value="F:structural constituent of cuticle"/>
    <property type="evidence" value="ECO:0007669"/>
    <property type="project" value="UniProtKB-UniRule"/>
</dbReference>
<feature type="region of interest" description="Disordered" evidence="2">
    <location>
        <begin position="694"/>
        <end position="744"/>
    </location>
</feature>
<dbReference type="AlphaFoldDB" id="A0AAV6VGM1"/>
<feature type="compositionally biased region" description="Basic and acidic residues" evidence="2">
    <location>
        <begin position="694"/>
        <end position="715"/>
    </location>
</feature>
<dbReference type="Pfam" id="PF00379">
    <property type="entry name" value="Chitin_bind_4"/>
    <property type="match status" value="1"/>
</dbReference>
<dbReference type="EMBL" id="JAFNEN010000098">
    <property type="protein sequence ID" value="KAG8194851.1"/>
    <property type="molecule type" value="Genomic_DNA"/>
</dbReference>
<feature type="region of interest" description="Disordered" evidence="2">
    <location>
        <begin position="83"/>
        <end position="109"/>
    </location>
</feature>
<reference evidence="3 4" key="1">
    <citation type="journal article" date="2022" name="Nat. Ecol. Evol.">
        <title>A masculinizing supergene underlies an exaggerated male reproductive morph in a spider.</title>
        <authorList>
            <person name="Hendrickx F."/>
            <person name="De Corte Z."/>
            <person name="Sonet G."/>
            <person name="Van Belleghem S.M."/>
            <person name="Kostlbacher S."/>
            <person name="Vangestel C."/>
        </authorList>
    </citation>
    <scope>NUCLEOTIDE SEQUENCE [LARGE SCALE GENOMIC DNA]</scope>
    <source>
        <strain evidence="3">W744_W776</strain>
    </source>
</reference>
<gene>
    <name evidence="3" type="ORF">JTE90_017284</name>
</gene>
<dbReference type="InterPro" id="IPR000618">
    <property type="entry name" value="Insect_cuticle"/>
</dbReference>
<keyword evidence="1" id="KW-0193">Cuticle</keyword>
<accession>A0AAV6VGM1</accession>
<proteinExistence type="predicted"/>
<feature type="compositionally biased region" description="Basic residues" evidence="2">
    <location>
        <begin position="728"/>
        <end position="737"/>
    </location>
</feature>
<dbReference type="PROSITE" id="PS51155">
    <property type="entry name" value="CHIT_BIND_RR_2"/>
    <property type="match status" value="1"/>
</dbReference>
<organism evidence="3 4">
    <name type="scientific">Oedothorax gibbosus</name>
    <dbReference type="NCBI Taxonomy" id="931172"/>
    <lineage>
        <taxon>Eukaryota</taxon>
        <taxon>Metazoa</taxon>
        <taxon>Ecdysozoa</taxon>
        <taxon>Arthropoda</taxon>
        <taxon>Chelicerata</taxon>
        <taxon>Arachnida</taxon>
        <taxon>Araneae</taxon>
        <taxon>Araneomorphae</taxon>
        <taxon>Entelegynae</taxon>
        <taxon>Araneoidea</taxon>
        <taxon>Linyphiidae</taxon>
        <taxon>Erigoninae</taxon>
        <taxon>Oedothorax</taxon>
    </lineage>
</organism>
<name>A0AAV6VGM1_9ARAC</name>
<keyword evidence="4" id="KW-1185">Reference proteome</keyword>
<evidence type="ECO:0000313" key="4">
    <source>
        <dbReference type="Proteomes" id="UP000827092"/>
    </source>
</evidence>